<gene>
    <name evidence="2" type="ORF">BOLC2T09119H</name>
</gene>
<evidence type="ECO:0000313" key="2">
    <source>
        <dbReference type="EMBL" id="VDD22952.1"/>
    </source>
</evidence>
<feature type="transmembrane region" description="Helical" evidence="1">
    <location>
        <begin position="25"/>
        <end position="46"/>
    </location>
</feature>
<keyword evidence="1" id="KW-0812">Transmembrane</keyword>
<feature type="transmembrane region" description="Helical" evidence="1">
    <location>
        <begin position="58"/>
        <end position="81"/>
    </location>
</feature>
<evidence type="ECO:0000256" key="1">
    <source>
        <dbReference type="SAM" id="Phobius"/>
    </source>
</evidence>
<protein>
    <recommendedName>
        <fullName evidence="3">Transmembrane protein</fullName>
    </recommendedName>
</protein>
<reference evidence="2" key="1">
    <citation type="submission" date="2018-11" db="EMBL/GenBank/DDBJ databases">
        <authorList>
            <consortium name="Genoscope - CEA"/>
            <person name="William W."/>
        </authorList>
    </citation>
    <scope>NUCLEOTIDE SEQUENCE</scope>
</reference>
<feature type="transmembrane region" description="Helical" evidence="1">
    <location>
        <begin position="126"/>
        <end position="143"/>
    </location>
</feature>
<dbReference type="AlphaFoldDB" id="A0A3P6DQT8"/>
<accession>A0A3P6DQT8</accession>
<dbReference type="EMBL" id="LR031874">
    <property type="protein sequence ID" value="VDD22952.1"/>
    <property type="molecule type" value="Genomic_DNA"/>
</dbReference>
<organism evidence="2">
    <name type="scientific">Brassica oleracea</name>
    <name type="common">Wild cabbage</name>
    <dbReference type="NCBI Taxonomy" id="3712"/>
    <lineage>
        <taxon>Eukaryota</taxon>
        <taxon>Viridiplantae</taxon>
        <taxon>Streptophyta</taxon>
        <taxon>Embryophyta</taxon>
        <taxon>Tracheophyta</taxon>
        <taxon>Spermatophyta</taxon>
        <taxon>Magnoliopsida</taxon>
        <taxon>eudicotyledons</taxon>
        <taxon>Gunneridae</taxon>
        <taxon>Pentapetalae</taxon>
        <taxon>rosids</taxon>
        <taxon>malvids</taxon>
        <taxon>Brassicales</taxon>
        <taxon>Brassicaceae</taxon>
        <taxon>Brassiceae</taxon>
        <taxon>Brassica</taxon>
    </lineage>
</organism>
<name>A0A3P6DQT8_BRAOL</name>
<evidence type="ECO:0008006" key="3">
    <source>
        <dbReference type="Google" id="ProtNLM"/>
    </source>
</evidence>
<proteinExistence type="predicted"/>
<keyword evidence="1" id="KW-1133">Transmembrane helix</keyword>
<sequence length="210" mass="23043">MKKNALEEMEAGGVVISNKYGSRRFWGITLICSIAAMAVSLLIFCLTGKANNMEGSTANTVISVGMFIILQFVLNGAMQMWCGHDPSPPALSLQEIDPAEIAGLEQAGVVLICIVTLWLGKTVEVFIYTMSFVTGLVAISQLASPSFGMKHLWLIIGIGTITGLICLVPYLFFFFGWFSIFILTYVFIVRFNFPDKTLVEVFAMVSEILT</sequence>
<feature type="transmembrane region" description="Helical" evidence="1">
    <location>
        <begin position="101"/>
        <end position="119"/>
    </location>
</feature>
<feature type="transmembrane region" description="Helical" evidence="1">
    <location>
        <begin position="155"/>
        <end position="188"/>
    </location>
</feature>
<keyword evidence="1" id="KW-0472">Membrane</keyword>